<keyword evidence="2" id="KW-1185">Reference proteome</keyword>
<protein>
    <submittedName>
        <fullName evidence="1">Uncharacterized protein</fullName>
    </submittedName>
</protein>
<evidence type="ECO:0000313" key="1">
    <source>
        <dbReference type="EMBL" id="CAK0852712.1"/>
    </source>
</evidence>
<gene>
    <name evidence="1" type="ORF">PCOR1329_LOCUS44418</name>
</gene>
<reference evidence="1" key="1">
    <citation type="submission" date="2023-10" db="EMBL/GenBank/DDBJ databases">
        <authorList>
            <person name="Chen Y."/>
            <person name="Shah S."/>
            <person name="Dougan E. K."/>
            <person name="Thang M."/>
            <person name="Chan C."/>
        </authorList>
    </citation>
    <scope>NUCLEOTIDE SEQUENCE [LARGE SCALE GENOMIC DNA]</scope>
</reference>
<accession>A0ABN9U3D9</accession>
<organism evidence="1 2">
    <name type="scientific">Prorocentrum cordatum</name>
    <dbReference type="NCBI Taxonomy" id="2364126"/>
    <lineage>
        <taxon>Eukaryota</taxon>
        <taxon>Sar</taxon>
        <taxon>Alveolata</taxon>
        <taxon>Dinophyceae</taxon>
        <taxon>Prorocentrales</taxon>
        <taxon>Prorocentraceae</taxon>
        <taxon>Prorocentrum</taxon>
    </lineage>
</organism>
<comment type="caution">
    <text evidence="1">The sequence shown here is derived from an EMBL/GenBank/DDBJ whole genome shotgun (WGS) entry which is preliminary data.</text>
</comment>
<name>A0ABN9U3D9_9DINO</name>
<dbReference type="Proteomes" id="UP001189429">
    <property type="component" value="Unassembled WGS sequence"/>
</dbReference>
<evidence type="ECO:0000313" key="2">
    <source>
        <dbReference type="Proteomes" id="UP001189429"/>
    </source>
</evidence>
<sequence length="136" mass="15316">MITGRRFHGLGVHWYEYLKDRSNAFASHRWTSLDKSCNSLAQHAGHILCRQRYRTAGCTLPSRKGSFMIKPGCGALQGDPFAVTSFVRAFKELVDRWTDRCQDEGPGEQFLWATFPSVLDLTSEPVYIGLQKFAGG</sequence>
<proteinExistence type="predicted"/>
<dbReference type="EMBL" id="CAUYUJ010015337">
    <property type="protein sequence ID" value="CAK0852712.1"/>
    <property type="molecule type" value="Genomic_DNA"/>
</dbReference>